<dbReference type="Pfam" id="PF09375">
    <property type="entry name" value="Peptidase_M75"/>
    <property type="match status" value="1"/>
</dbReference>
<comment type="subcellular location">
    <subcellularLocation>
        <location evidence="1">Cell envelope</location>
    </subcellularLocation>
</comment>
<dbReference type="InterPro" id="IPR006311">
    <property type="entry name" value="TAT_signal"/>
</dbReference>
<protein>
    <submittedName>
        <fullName evidence="5">Peptidase M75, Imelysin</fullName>
    </submittedName>
</protein>
<accession>A0A6C1KH95</accession>
<dbReference type="OrthoDB" id="5729110at2"/>
<reference evidence="5 6" key="1">
    <citation type="submission" date="2019-05" db="EMBL/GenBank/DDBJ databases">
        <authorList>
            <person name="Zhou X."/>
        </authorList>
    </citation>
    <scope>NUCLEOTIDE SEQUENCE [LARGE SCALE GENOMIC DNA]</scope>
    <source>
        <strain evidence="5 6">DSM 432</strain>
    </source>
</reference>
<sequence length="373" mass="38537">MRDGRMFYRFSAPSRRAVLGLVRGLALGLALAPVAAPARAASPALDPVPLIETWLLPRYDALVGATRAQASAWVTFCAKPEAAGLPALKEAYGKAADAWNAVEFVTFGPISLSLRADRISFFPDRRNAITRGLAEIIGDPDAGRLEPTRFAQSSAAVQGLPALERLLFEEGAADALLTGPEVARRCALGTAIATNLAAIAGEIRTAWGDKTSGVLGAIVSGKGDPALFPDVGALPGMILTDLSGAYQRVTDTKILPVLGTGPSEAKPNLADNWRSGRSGRVAANMIKSADALLVAVGTQMPSRPQYVVNKAATGADAAADRLPTDIGAAAATAQGASALQAAIKTFKVAQASVYKPVASYFGISLGFNALDGD</sequence>
<name>A0A6C1KH95_XANAU</name>
<evidence type="ECO:0000313" key="5">
    <source>
        <dbReference type="EMBL" id="TLX42494.1"/>
    </source>
</evidence>
<dbReference type="GO" id="GO:0030313">
    <property type="term" value="C:cell envelope"/>
    <property type="evidence" value="ECO:0007669"/>
    <property type="project" value="UniProtKB-SubCell"/>
</dbReference>
<dbReference type="Gene3D" id="1.20.1420.20">
    <property type="entry name" value="M75 peptidase, HXXE motif"/>
    <property type="match status" value="1"/>
</dbReference>
<gene>
    <name evidence="5" type="ORF">FBQ73_12665</name>
</gene>
<evidence type="ECO:0000256" key="2">
    <source>
        <dbReference type="ARBA" id="ARBA00022729"/>
    </source>
</evidence>
<dbReference type="CDD" id="cd14659">
    <property type="entry name" value="Imelysin-like_IPPA"/>
    <property type="match status" value="1"/>
</dbReference>
<evidence type="ECO:0000256" key="3">
    <source>
        <dbReference type="SAM" id="SignalP"/>
    </source>
</evidence>
<evidence type="ECO:0000256" key="1">
    <source>
        <dbReference type="ARBA" id="ARBA00004196"/>
    </source>
</evidence>
<feature type="chain" id="PRO_5025551849" evidence="3">
    <location>
        <begin position="41"/>
        <end position="373"/>
    </location>
</feature>
<evidence type="ECO:0000313" key="6">
    <source>
        <dbReference type="Proteomes" id="UP000305131"/>
    </source>
</evidence>
<dbReference type="InterPro" id="IPR018976">
    <property type="entry name" value="Imelysin-like"/>
</dbReference>
<comment type="caution">
    <text evidence="5">The sequence shown here is derived from an EMBL/GenBank/DDBJ whole genome shotgun (WGS) entry which is preliminary data.</text>
</comment>
<dbReference type="InterPro" id="IPR038352">
    <property type="entry name" value="Imelysin_sf"/>
</dbReference>
<dbReference type="InterPro" id="IPR034984">
    <property type="entry name" value="Imelysin-like_IPPA"/>
</dbReference>
<feature type="signal peptide" evidence="3">
    <location>
        <begin position="1"/>
        <end position="40"/>
    </location>
</feature>
<proteinExistence type="predicted"/>
<organism evidence="5 6">
    <name type="scientific">Xanthobacter autotrophicus</name>
    <dbReference type="NCBI Taxonomy" id="280"/>
    <lineage>
        <taxon>Bacteria</taxon>
        <taxon>Pseudomonadati</taxon>
        <taxon>Pseudomonadota</taxon>
        <taxon>Alphaproteobacteria</taxon>
        <taxon>Hyphomicrobiales</taxon>
        <taxon>Xanthobacteraceae</taxon>
        <taxon>Xanthobacter</taxon>
    </lineage>
</organism>
<dbReference type="EMBL" id="VAUP01000028">
    <property type="protein sequence ID" value="TLX42494.1"/>
    <property type="molecule type" value="Genomic_DNA"/>
</dbReference>
<dbReference type="Proteomes" id="UP000305131">
    <property type="component" value="Unassembled WGS sequence"/>
</dbReference>
<feature type="domain" description="Imelysin-like" evidence="4">
    <location>
        <begin position="56"/>
        <end position="347"/>
    </location>
</feature>
<evidence type="ECO:0000259" key="4">
    <source>
        <dbReference type="Pfam" id="PF09375"/>
    </source>
</evidence>
<dbReference type="PROSITE" id="PS51318">
    <property type="entry name" value="TAT"/>
    <property type="match status" value="1"/>
</dbReference>
<keyword evidence="2 3" id="KW-0732">Signal</keyword>
<dbReference type="AlphaFoldDB" id="A0A6C1KH95"/>